<keyword evidence="11" id="KW-1185">Reference proteome</keyword>
<comment type="similarity">
    <text evidence="2">Belongs to the MscS (TC 1.A.23) family.</text>
</comment>
<dbReference type="PATRIC" id="fig|1189619.4.peg.1128"/>
<dbReference type="GO" id="GO:0008381">
    <property type="term" value="F:mechanosensitive monoatomic ion channel activity"/>
    <property type="evidence" value="ECO:0007669"/>
    <property type="project" value="InterPro"/>
</dbReference>
<dbReference type="SUPFAM" id="SSF82861">
    <property type="entry name" value="Mechanosensitive channel protein MscS (YggB), transmembrane region"/>
    <property type="match status" value="1"/>
</dbReference>
<feature type="domain" description="Mechanosensitive ion channel MscS C-terminal" evidence="9">
    <location>
        <begin position="180"/>
        <end position="261"/>
    </location>
</feature>
<dbReference type="Pfam" id="PF05552">
    <property type="entry name" value="MS_channel_1st_1"/>
    <property type="match status" value="1"/>
</dbReference>
<dbReference type="RefSeq" id="WP_003437654.1">
    <property type="nucleotide sequence ID" value="NZ_APLF01000004.1"/>
</dbReference>
<organism evidence="10 11">
    <name type="scientific">Psychroflexus gondwanensis ACAM 44</name>
    <dbReference type="NCBI Taxonomy" id="1189619"/>
    <lineage>
        <taxon>Bacteria</taxon>
        <taxon>Pseudomonadati</taxon>
        <taxon>Bacteroidota</taxon>
        <taxon>Flavobacteriia</taxon>
        <taxon>Flavobacteriales</taxon>
        <taxon>Flavobacteriaceae</taxon>
        <taxon>Psychroflexus</taxon>
    </lineage>
</organism>
<dbReference type="SUPFAM" id="SSF50182">
    <property type="entry name" value="Sm-like ribonucleoproteins"/>
    <property type="match status" value="1"/>
</dbReference>
<feature type="domain" description="Mechanosensitive ion channel MscS" evidence="8">
    <location>
        <begin position="107"/>
        <end position="171"/>
    </location>
</feature>
<accession>N1X1P8</accession>
<feature type="transmembrane region" description="Helical" evidence="7">
    <location>
        <begin position="20"/>
        <end position="40"/>
    </location>
</feature>
<keyword evidence="3" id="KW-1003">Cell membrane</keyword>
<gene>
    <name evidence="10" type="ORF">pgond44_05440</name>
</gene>
<comment type="subcellular location">
    <subcellularLocation>
        <location evidence="1">Cell membrane</location>
        <topology evidence="1">Multi-pass membrane protein</topology>
    </subcellularLocation>
</comment>
<evidence type="ECO:0000256" key="1">
    <source>
        <dbReference type="ARBA" id="ARBA00004651"/>
    </source>
</evidence>
<evidence type="ECO:0000256" key="5">
    <source>
        <dbReference type="ARBA" id="ARBA00022989"/>
    </source>
</evidence>
<dbReference type="Gene3D" id="1.10.287.1260">
    <property type="match status" value="1"/>
</dbReference>
<dbReference type="InterPro" id="IPR023408">
    <property type="entry name" value="MscS_beta-dom_sf"/>
</dbReference>
<dbReference type="eggNOG" id="COG0668">
    <property type="taxonomic scope" value="Bacteria"/>
</dbReference>
<dbReference type="InterPro" id="IPR045275">
    <property type="entry name" value="MscS_archaea/bacteria_type"/>
</dbReference>
<protein>
    <submittedName>
        <fullName evidence="10">Small-conductance mechanosensitive ion channel protein</fullName>
    </submittedName>
</protein>
<keyword evidence="4 7" id="KW-0812">Transmembrane</keyword>
<dbReference type="PANTHER" id="PTHR30221:SF1">
    <property type="entry name" value="SMALL-CONDUCTANCE MECHANOSENSITIVE CHANNEL"/>
    <property type="match status" value="1"/>
</dbReference>
<feature type="transmembrane region" description="Helical" evidence="7">
    <location>
        <begin position="89"/>
        <end position="120"/>
    </location>
</feature>
<evidence type="ECO:0000256" key="4">
    <source>
        <dbReference type="ARBA" id="ARBA00022692"/>
    </source>
</evidence>
<evidence type="ECO:0000256" key="7">
    <source>
        <dbReference type="SAM" id="Phobius"/>
    </source>
</evidence>
<dbReference type="GO" id="GO:0005886">
    <property type="term" value="C:plasma membrane"/>
    <property type="evidence" value="ECO:0007669"/>
    <property type="project" value="UniProtKB-SubCell"/>
</dbReference>
<evidence type="ECO:0000256" key="2">
    <source>
        <dbReference type="ARBA" id="ARBA00008017"/>
    </source>
</evidence>
<dbReference type="Pfam" id="PF00924">
    <property type="entry name" value="MS_channel_2nd"/>
    <property type="match status" value="1"/>
</dbReference>
<dbReference type="InterPro" id="IPR011066">
    <property type="entry name" value="MscS_channel_C_sf"/>
</dbReference>
<name>N1X1P8_9FLAO</name>
<dbReference type="InterPro" id="IPR049278">
    <property type="entry name" value="MS_channel_C"/>
</dbReference>
<dbReference type="InterPro" id="IPR010920">
    <property type="entry name" value="LSM_dom_sf"/>
</dbReference>
<feature type="transmembrane region" description="Helical" evidence="7">
    <location>
        <begin position="61"/>
        <end position="83"/>
    </location>
</feature>
<dbReference type="PANTHER" id="PTHR30221">
    <property type="entry name" value="SMALL-CONDUCTANCE MECHANOSENSITIVE CHANNEL"/>
    <property type="match status" value="1"/>
</dbReference>
<dbReference type="Gene3D" id="2.30.30.60">
    <property type="match status" value="1"/>
</dbReference>
<sequence>MNQDFWLEVKNRFLNFITQIGPNILYALVALVLGVFAIKFTMRVLKRILRKSKVESSLKTFVESLSFFILYGLLFTLIGSILGVEATSFLAIFGAAGIAIGLALQGSLSNFAGGVLILVFKPFKVGDLISVRSNVGFVVKIDILYTTIKTFDGRIIIMPNGNVANSDVDNRTMEETRRIDLSLKFNYDADIDDVRKIILEALEKHPKILKTPEPDVWLDSIGEYDMKITARSWVNSHGYWPAYWEQLEAVKKALDDHGIEIPIPRRLVFQGGEVNPDSIKSEPDQPIK</sequence>
<keyword evidence="5 7" id="KW-1133">Transmembrane helix</keyword>
<dbReference type="Proteomes" id="UP000012317">
    <property type="component" value="Unassembled WGS sequence"/>
</dbReference>
<comment type="caution">
    <text evidence="10">The sequence shown here is derived from an EMBL/GenBank/DDBJ whole genome shotgun (WGS) entry which is preliminary data.</text>
</comment>
<keyword evidence="6 7" id="KW-0472">Membrane</keyword>
<dbReference type="InterPro" id="IPR008910">
    <property type="entry name" value="MSC_TM_helix"/>
</dbReference>
<evidence type="ECO:0000256" key="6">
    <source>
        <dbReference type="ARBA" id="ARBA00023136"/>
    </source>
</evidence>
<evidence type="ECO:0000259" key="9">
    <source>
        <dbReference type="Pfam" id="PF21082"/>
    </source>
</evidence>
<evidence type="ECO:0000313" key="10">
    <source>
        <dbReference type="EMBL" id="EMY81958.1"/>
    </source>
</evidence>
<evidence type="ECO:0000259" key="8">
    <source>
        <dbReference type="Pfam" id="PF00924"/>
    </source>
</evidence>
<dbReference type="Pfam" id="PF21082">
    <property type="entry name" value="MS_channel_3rd"/>
    <property type="match status" value="1"/>
</dbReference>
<dbReference type="InterPro" id="IPR011014">
    <property type="entry name" value="MscS_channel_TM-2"/>
</dbReference>
<reference evidence="10 11" key="1">
    <citation type="journal article" date="2014" name="Genome Biol. Evol.">
        <title>Extensive gene acquisition in the extremely psychrophilic bacterial species Psychroflexus torquis and the link to sea-ice ecosystem specialism.</title>
        <authorList>
            <person name="Feng S."/>
            <person name="Powell S.M."/>
            <person name="Wilson R."/>
            <person name="Bowman J.P."/>
        </authorList>
    </citation>
    <scope>NUCLEOTIDE SEQUENCE [LARGE SCALE GENOMIC DNA]</scope>
    <source>
        <strain evidence="10 11">ACAM 44</strain>
    </source>
</reference>
<evidence type="ECO:0000313" key="11">
    <source>
        <dbReference type="Proteomes" id="UP000012317"/>
    </source>
</evidence>
<dbReference type="SUPFAM" id="SSF82689">
    <property type="entry name" value="Mechanosensitive channel protein MscS (YggB), C-terminal domain"/>
    <property type="match status" value="1"/>
</dbReference>
<dbReference type="AlphaFoldDB" id="N1X1P8"/>
<proteinExistence type="inferred from homology"/>
<dbReference type="Gene3D" id="3.30.70.100">
    <property type="match status" value="1"/>
</dbReference>
<evidence type="ECO:0000256" key="3">
    <source>
        <dbReference type="ARBA" id="ARBA00022475"/>
    </source>
</evidence>
<dbReference type="EMBL" id="APLF01000004">
    <property type="protein sequence ID" value="EMY81958.1"/>
    <property type="molecule type" value="Genomic_DNA"/>
</dbReference>
<dbReference type="InterPro" id="IPR006685">
    <property type="entry name" value="MscS_channel_2nd"/>
</dbReference>